<sequence length="86" mass="10289">MCDGRWWIDYLCINQADLVERAEQVRLMQQVYDRAHEVIVWLGDQSSDSDRAFNFIKLHDKIIQEANSDEQIRRSFDLQTDKYTAH</sequence>
<evidence type="ECO:0000313" key="2">
    <source>
        <dbReference type="EMBL" id="RYN16255.1"/>
    </source>
</evidence>
<dbReference type="AlphaFoldDB" id="A0AB37VZ58"/>
<dbReference type="EMBL" id="PDXB01000078">
    <property type="protein sequence ID" value="RYN16255.1"/>
    <property type="molecule type" value="Genomic_DNA"/>
</dbReference>
<dbReference type="Proteomes" id="UP000293195">
    <property type="component" value="Unassembled WGS sequence"/>
</dbReference>
<dbReference type="InterPro" id="IPR010730">
    <property type="entry name" value="HET"/>
</dbReference>
<evidence type="ECO:0000313" key="4">
    <source>
        <dbReference type="Proteomes" id="UP000292340"/>
    </source>
</evidence>
<organism evidence="2 4">
    <name type="scientific">Alternaria tenuissima</name>
    <dbReference type="NCBI Taxonomy" id="119927"/>
    <lineage>
        <taxon>Eukaryota</taxon>
        <taxon>Fungi</taxon>
        <taxon>Dikarya</taxon>
        <taxon>Ascomycota</taxon>
        <taxon>Pezizomycotina</taxon>
        <taxon>Dothideomycetes</taxon>
        <taxon>Pleosporomycetidae</taxon>
        <taxon>Pleosporales</taxon>
        <taxon>Pleosporineae</taxon>
        <taxon>Pleosporaceae</taxon>
        <taxon>Alternaria</taxon>
        <taxon>Alternaria sect. Alternaria</taxon>
        <taxon>Alternaria alternata complex</taxon>
    </lineage>
</organism>
<dbReference type="InterPro" id="IPR052895">
    <property type="entry name" value="HetReg/Transcr_Mod"/>
</dbReference>
<proteinExistence type="predicted"/>
<evidence type="ECO:0000313" key="3">
    <source>
        <dbReference type="EMBL" id="RYN89221.1"/>
    </source>
</evidence>
<accession>A0AB37VZ58</accession>
<protein>
    <recommendedName>
        <fullName evidence="1">Heterokaryon incompatibility domain-containing protein</fullName>
    </recommendedName>
</protein>
<keyword evidence="5" id="KW-1185">Reference proteome</keyword>
<dbReference type="EMBL" id="PDXF01000089">
    <property type="protein sequence ID" value="RYN89221.1"/>
    <property type="molecule type" value="Genomic_DNA"/>
</dbReference>
<name>A0AB37VZ58_9PLEO</name>
<dbReference type="Pfam" id="PF06985">
    <property type="entry name" value="HET"/>
    <property type="match status" value="1"/>
</dbReference>
<reference evidence="2" key="1">
    <citation type="submission" date="2017-10" db="EMBL/GenBank/DDBJ databases">
        <authorList>
            <person name="Armitage A.D."/>
            <person name="Barbara D.J."/>
            <person name="Woodhall J.W."/>
            <person name="Sreenivasaprasad S."/>
            <person name="Lane C.R."/>
            <person name="Clarkson J.P."/>
            <person name="Harrison R.J."/>
        </authorList>
    </citation>
    <scope>NUCLEOTIDE SEQUENCE</scope>
    <source>
        <strain evidence="2">FERA 1164</strain>
        <strain evidence="3">FERA 635</strain>
    </source>
</reference>
<dbReference type="PANTHER" id="PTHR24148">
    <property type="entry name" value="ANKYRIN REPEAT DOMAIN-CONTAINING PROTEIN 39 HOMOLOG-RELATED"/>
    <property type="match status" value="1"/>
</dbReference>
<dbReference type="PANTHER" id="PTHR24148:SF64">
    <property type="entry name" value="HETEROKARYON INCOMPATIBILITY DOMAIN-CONTAINING PROTEIN"/>
    <property type="match status" value="1"/>
</dbReference>
<evidence type="ECO:0000313" key="5">
    <source>
        <dbReference type="Proteomes" id="UP000293195"/>
    </source>
</evidence>
<comment type="caution">
    <text evidence="2">The sequence shown here is derived from an EMBL/GenBank/DDBJ whole genome shotgun (WGS) entry which is preliminary data.</text>
</comment>
<reference evidence="2 5" key="2">
    <citation type="journal article" date="2019" name="bioRxiv">
        <title>Genomics, evolutionary history and diagnostics of the Alternaria alternata species group including apple and Asian pear pathotypes.</title>
        <authorList>
            <person name="Armitage A.D."/>
            <person name="Cockerton H.M."/>
            <person name="Sreenivasaprasad S."/>
            <person name="Woodhall J.W."/>
            <person name="Lane C.R."/>
            <person name="Harrison R.J."/>
            <person name="Clarkson J.P."/>
        </authorList>
    </citation>
    <scope>NUCLEOTIDE SEQUENCE</scope>
    <source>
        <strain evidence="2">FERA 1164</strain>
        <strain evidence="5">FERA 635</strain>
    </source>
</reference>
<gene>
    <name evidence="2" type="ORF">AA0115_g12453</name>
    <name evidence="3" type="ORF">AA0119_g11573</name>
</gene>
<evidence type="ECO:0000259" key="1">
    <source>
        <dbReference type="Pfam" id="PF06985"/>
    </source>
</evidence>
<feature type="domain" description="Heterokaryon incompatibility" evidence="1">
    <location>
        <begin position="7"/>
        <end position="70"/>
    </location>
</feature>
<dbReference type="Proteomes" id="UP000292340">
    <property type="component" value="Unassembled WGS sequence"/>
</dbReference>